<dbReference type="EMBL" id="CP053069">
    <property type="protein sequence ID" value="QJR12897.1"/>
    <property type="molecule type" value="Genomic_DNA"/>
</dbReference>
<dbReference type="AlphaFoldDB" id="A0A6M4H4P2"/>
<reference evidence="1 2" key="1">
    <citation type="submission" date="2020-04" db="EMBL/GenBank/DDBJ databases">
        <title>Usitatibacter rugosus gen. nov., sp. nov. and Usitatibacter palustris sp. nov., novel members of Usitatibacteraceae fam. nov. within the order Nitrosomonadales isolated from soil.</title>
        <authorList>
            <person name="Huber K.J."/>
            <person name="Neumann-Schaal M."/>
            <person name="Geppert A."/>
            <person name="Luckner M."/>
            <person name="Wanner G."/>
            <person name="Overmann J."/>
        </authorList>
    </citation>
    <scope>NUCLEOTIDE SEQUENCE [LARGE SCALE GENOMIC DNA]</scope>
    <source>
        <strain evidence="1 2">0125_3</strain>
    </source>
</reference>
<protein>
    <recommendedName>
        <fullName evidence="3">Lipoprotein</fullName>
    </recommendedName>
</protein>
<dbReference type="RefSeq" id="WP_171095500.1">
    <property type="nucleotide sequence ID" value="NZ_CP053069.1"/>
</dbReference>
<accession>A0A6M4H4P2</accession>
<dbReference type="KEGG" id="uru:DSM104443_03991"/>
<evidence type="ECO:0008006" key="3">
    <source>
        <dbReference type="Google" id="ProtNLM"/>
    </source>
</evidence>
<name>A0A6M4H4P2_9PROT</name>
<dbReference type="PROSITE" id="PS51257">
    <property type="entry name" value="PROKAR_LIPOPROTEIN"/>
    <property type="match status" value="1"/>
</dbReference>
<organism evidence="1 2">
    <name type="scientific">Usitatibacter rugosus</name>
    <dbReference type="NCBI Taxonomy" id="2732067"/>
    <lineage>
        <taxon>Bacteria</taxon>
        <taxon>Pseudomonadati</taxon>
        <taxon>Pseudomonadota</taxon>
        <taxon>Betaproteobacteria</taxon>
        <taxon>Nitrosomonadales</taxon>
        <taxon>Usitatibacteraceae</taxon>
        <taxon>Usitatibacter</taxon>
    </lineage>
</organism>
<evidence type="ECO:0000313" key="2">
    <source>
        <dbReference type="Proteomes" id="UP000501534"/>
    </source>
</evidence>
<evidence type="ECO:0000313" key="1">
    <source>
        <dbReference type="EMBL" id="QJR12897.1"/>
    </source>
</evidence>
<proteinExistence type="predicted"/>
<gene>
    <name evidence="1" type="ORF">DSM104443_03991</name>
</gene>
<keyword evidence="2" id="KW-1185">Reference proteome</keyword>
<dbReference type="Proteomes" id="UP000501534">
    <property type="component" value="Chromosome"/>
</dbReference>
<sequence>MKIAACVVLAALLASCGGIPLRSVPQLVSLQGKLLDANPAEFMLAVQADTRLSPKADQVPVLRLSIKPREPGSFEAVDKALPMRLSILQTGLDGLEPAPANRRWFLYSFSPESQAELSKFQAYFRKIRDEQKGKGGGGGSVSVSISQEGVAARDPALADTRWESWLRVSRADGFFEIWSGTIGDLLAQADKSPKQ</sequence>